<name>A0A7C1FRT5_THERO</name>
<dbReference type="AlphaFoldDB" id="A0A7C1FRT5"/>
<gene>
    <name evidence="1" type="ORF">ENP47_03915</name>
</gene>
<sequence>MEVELAGMPLVVLPGTYRRETLARRASGPVRVAVRGFGGGPGQALQRVADRFWASLGAFPVWDGQGLRAGPRLLAVSAPANWPVGGAAWSGTVAPEVHLVAGNRQWRLAGTAGSAYSGLTEVRTLAATVVDACQMGTRLLLAHGTAAQVSAIDLVANTYTTGFYQNTAKLIATDGQAGYLVPTAAGQDDRLLRYTAATSSTTLLLDAPVRRVASHAGFVWALTRTALWRVKGTTTELWFTFSPLLADDDGAFLVGHGTALYTWLGGRVHRADTVGTVRGWMPTGPRGLATRGAVSAGGFLWVVLQDAQSGRWQLWATPGTLATVQGLVMGKGPEETWYLVEEWSDDGYAYPVAIGGRHPDADLLLNRVGTAGLAIGQAVSRPGLPGLRSAYTVTSGLATALPAARVPWLGVGAALTWLGDGGTSAVQARLGWSTDAGTSWSLGDWRTVGGGAASGFVVLEERFAVPLEAASLQVRVEVSGVTSWSPAVVGLWALGSPGAAEGSGGQASEAVWLPRRRWQFAVQLAPLLPWESGAADTREPGDVAGQLWALWQGGAVVPFRDVDAMVGEERLVQVVGLSERWEGVDVRQARRLEVELVEVG</sequence>
<evidence type="ECO:0000313" key="1">
    <source>
        <dbReference type="EMBL" id="HEF64735.1"/>
    </source>
</evidence>
<comment type="caution">
    <text evidence="1">The sequence shown here is derived from an EMBL/GenBank/DDBJ whole genome shotgun (WGS) entry which is preliminary data.</text>
</comment>
<proteinExistence type="predicted"/>
<accession>A0A7C1FRT5</accession>
<protein>
    <submittedName>
        <fullName evidence="1">Uncharacterized protein</fullName>
    </submittedName>
</protein>
<dbReference type="EMBL" id="DSJL01000007">
    <property type="protein sequence ID" value="HEF64735.1"/>
    <property type="molecule type" value="Genomic_DNA"/>
</dbReference>
<reference evidence="1" key="1">
    <citation type="journal article" date="2020" name="mSystems">
        <title>Genome- and Community-Level Interaction Insights into Carbon Utilization and Element Cycling Functions of Hydrothermarchaeota in Hydrothermal Sediment.</title>
        <authorList>
            <person name="Zhou Z."/>
            <person name="Liu Y."/>
            <person name="Xu W."/>
            <person name="Pan J."/>
            <person name="Luo Z.H."/>
            <person name="Li M."/>
        </authorList>
    </citation>
    <scope>NUCLEOTIDE SEQUENCE [LARGE SCALE GENOMIC DNA]</scope>
    <source>
        <strain evidence="1">SpSt-222</strain>
    </source>
</reference>
<organism evidence="1">
    <name type="scientific">Thermomicrobium roseum</name>
    <dbReference type="NCBI Taxonomy" id="500"/>
    <lineage>
        <taxon>Bacteria</taxon>
        <taxon>Pseudomonadati</taxon>
        <taxon>Thermomicrobiota</taxon>
        <taxon>Thermomicrobia</taxon>
        <taxon>Thermomicrobiales</taxon>
        <taxon>Thermomicrobiaceae</taxon>
        <taxon>Thermomicrobium</taxon>
    </lineage>
</organism>